<protein>
    <recommendedName>
        <fullName evidence="1">DDE-1 domain-containing protein</fullName>
    </recommendedName>
</protein>
<reference evidence="2 3" key="1">
    <citation type="journal article" date="2021" name="BMC Biol.">
        <title>Horizontally acquired antibacterial genes associated with adaptive radiation of ladybird beetles.</title>
        <authorList>
            <person name="Li H.S."/>
            <person name="Tang X.F."/>
            <person name="Huang Y.H."/>
            <person name="Xu Z.Y."/>
            <person name="Chen M.L."/>
            <person name="Du X.Y."/>
            <person name="Qiu B.Y."/>
            <person name="Chen P.T."/>
            <person name="Zhang W."/>
            <person name="Slipinski A."/>
            <person name="Escalona H.E."/>
            <person name="Waterhouse R.M."/>
            <person name="Zwick A."/>
            <person name="Pang H."/>
        </authorList>
    </citation>
    <scope>NUCLEOTIDE SEQUENCE [LARGE SCALE GENOMIC DNA]</scope>
    <source>
        <strain evidence="2">SYSU2018</strain>
    </source>
</reference>
<dbReference type="AlphaFoldDB" id="A0ABD2P483"/>
<feature type="domain" description="DDE-1" evidence="1">
    <location>
        <begin position="39"/>
        <end position="149"/>
    </location>
</feature>
<evidence type="ECO:0000259" key="1">
    <source>
        <dbReference type="Pfam" id="PF03184"/>
    </source>
</evidence>
<dbReference type="Proteomes" id="UP001516400">
    <property type="component" value="Unassembled WGS sequence"/>
</dbReference>
<dbReference type="PANTHER" id="PTHR19303:SF16">
    <property type="entry name" value="JERKY PROTEIN HOMOLOG-LIKE"/>
    <property type="match status" value="1"/>
</dbReference>
<sequence>MDLVPDRVYNADESGLFWRILPNKTLAAENSAPGRKMSKDRITFMPCSYASVSHKIKLLVIGKANIPRAFKNCSNLPVYYKGQRKEWVTRKLFYEWFHKQFIPDVKNKMNELKLPQKVLLLLDNVLGHPREEELISEDRNIQVMFLSHNCTPLK</sequence>
<dbReference type="EMBL" id="JABFTP020000185">
    <property type="protein sequence ID" value="KAL3285506.1"/>
    <property type="molecule type" value="Genomic_DNA"/>
</dbReference>
<dbReference type="InterPro" id="IPR004875">
    <property type="entry name" value="DDE_SF_endonuclease_dom"/>
</dbReference>
<evidence type="ECO:0000313" key="3">
    <source>
        <dbReference type="Proteomes" id="UP001516400"/>
    </source>
</evidence>
<gene>
    <name evidence="2" type="ORF">HHI36_000038</name>
</gene>
<organism evidence="2 3">
    <name type="scientific">Cryptolaemus montrouzieri</name>
    <dbReference type="NCBI Taxonomy" id="559131"/>
    <lineage>
        <taxon>Eukaryota</taxon>
        <taxon>Metazoa</taxon>
        <taxon>Ecdysozoa</taxon>
        <taxon>Arthropoda</taxon>
        <taxon>Hexapoda</taxon>
        <taxon>Insecta</taxon>
        <taxon>Pterygota</taxon>
        <taxon>Neoptera</taxon>
        <taxon>Endopterygota</taxon>
        <taxon>Coleoptera</taxon>
        <taxon>Polyphaga</taxon>
        <taxon>Cucujiformia</taxon>
        <taxon>Coccinelloidea</taxon>
        <taxon>Coccinellidae</taxon>
        <taxon>Scymninae</taxon>
        <taxon>Scymnini</taxon>
        <taxon>Cryptolaemus</taxon>
    </lineage>
</organism>
<evidence type="ECO:0000313" key="2">
    <source>
        <dbReference type="EMBL" id="KAL3285506.1"/>
    </source>
</evidence>
<dbReference type="PANTHER" id="PTHR19303">
    <property type="entry name" value="TRANSPOSON"/>
    <property type="match status" value="1"/>
</dbReference>
<dbReference type="InterPro" id="IPR050863">
    <property type="entry name" value="CenT-Element_Derived"/>
</dbReference>
<name>A0ABD2P483_9CUCU</name>
<keyword evidence="3" id="KW-1185">Reference proteome</keyword>
<accession>A0ABD2P483</accession>
<comment type="caution">
    <text evidence="2">The sequence shown here is derived from an EMBL/GenBank/DDBJ whole genome shotgun (WGS) entry which is preliminary data.</text>
</comment>
<proteinExistence type="predicted"/>
<dbReference type="Pfam" id="PF03184">
    <property type="entry name" value="DDE_1"/>
    <property type="match status" value="1"/>
</dbReference>